<sequence>MAANLNRRHWMQRSLGMVAGAGLLNVAGCQRDDVVTVYCAQDREFAADLFTDFTRLSGVEVRVKYDTEANKSVGLIQELIQEGERPRCDVHWNNEILGTLRLQSQGLLARLESPRAMAFPEWTHPPEQTWQAFAARARVLIVHSGRVAQADRPASLWDLLHPRWKGQVAMAKPQFGTTATHAACLFQKLGTERASEFYRGLAANGVQLVAGNKQVAEQVAAGRFAMGMTDTDDALIEIQAGKPVEMVFLDRTGGPANAPELGTLFIPNTLAVIRNAPHSEAAQRLVDYLLQARVEQRLAEGGGYQIPLATDVTATLPGGLETPKSVKPLEVNWTEAAAGWDRVQAFLRDQFAG</sequence>
<evidence type="ECO:0000256" key="1">
    <source>
        <dbReference type="ARBA" id="ARBA00022729"/>
    </source>
</evidence>
<dbReference type="KEGG" id="tim:GMBLW1_30910"/>
<evidence type="ECO:0000313" key="3">
    <source>
        <dbReference type="Proteomes" id="UP000464378"/>
    </source>
</evidence>
<dbReference type="EMBL" id="LR586016">
    <property type="protein sequence ID" value="VIP00869.1"/>
    <property type="molecule type" value="Genomic_DNA"/>
</dbReference>
<protein>
    <recommendedName>
        <fullName evidence="4">ABC transporter substrate-binding protein</fullName>
    </recommendedName>
</protein>
<reference evidence="2" key="1">
    <citation type="submission" date="2019-04" db="EMBL/GenBank/DDBJ databases">
        <authorList>
            <consortium name="Science for Life Laboratories"/>
        </authorList>
    </citation>
    <scope>NUCLEOTIDE SEQUENCE</scope>
    <source>
        <strain evidence="2">MBLW1</strain>
    </source>
</reference>
<evidence type="ECO:0000313" key="2">
    <source>
        <dbReference type="EMBL" id="VIP00869.1"/>
    </source>
</evidence>
<keyword evidence="3" id="KW-1185">Reference proteome</keyword>
<dbReference type="EMBL" id="LR593887">
    <property type="protein sequence ID" value="VTR97156.1"/>
    <property type="molecule type" value="Genomic_DNA"/>
</dbReference>
<dbReference type="PANTHER" id="PTHR30006">
    <property type="entry name" value="THIAMINE-BINDING PERIPLASMIC PROTEIN-RELATED"/>
    <property type="match status" value="1"/>
</dbReference>
<dbReference type="Pfam" id="PF13343">
    <property type="entry name" value="SBP_bac_6"/>
    <property type="match status" value="1"/>
</dbReference>
<gene>
    <name evidence="2" type="ORF">GMBLW1_30910</name>
</gene>
<dbReference type="RefSeq" id="WP_162656034.1">
    <property type="nucleotide sequence ID" value="NZ_LR593887.1"/>
</dbReference>
<keyword evidence="1" id="KW-0732">Signal</keyword>
<name>A0A6C2YHX6_9BACT</name>
<proteinExistence type="predicted"/>
<dbReference type="SUPFAM" id="SSF53850">
    <property type="entry name" value="Periplasmic binding protein-like II"/>
    <property type="match status" value="1"/>
</dbReference>
<evidence type="ECO:0008006" key="4">
    <source>
        <dbReference type="Google" id="ProtNLM"/>
    </source>
</evidence>
<accession>A0A6C2YHX6</accession>
<dbReference type="AlphaFoldDB" id="A0A6C2YHX6"/>
<organism evidence="2">
    <name type="scientific">Tuwongella immobilis</name>
    <dbReference type="NCBI Taxonomy" id="692036"/>
    <lineage>
        <taxon>Bacteria</taxon>
        <taxon>Pseudomonadati</taxon>
        <taxon>Planctomycetota</taxon>
        <taxon>Planctomycetia</taxon>
        <taxon>Gemmatales</taxon>
        <taxon>Gemmataceae</taxon>
        <taxon>Tuwongella</taxon>
    </lineage>
</organism>
<dbReference type="Proteomes" id="UP000464378">
    <property type="component" value="Chromosome"/>
</dbReference>
<dbReference type="Gene3D" id="3.40.190.10">
    <property type="entry name" value="Periplasmic binding protein-like II"/>
    <property type="match status" value="2"/>
</dbReference>
<dbReference type="PANTHER" id="PTHR30006:SF24">
    <property type="entry name" value="SLL0237 PROTEIN"/>
    <property type="match status" value="1"/>
</dbReference>
<dbReference type="PIRSF" id="PIRSF002825">
    <property type="entry name" value="CfbpA"/>
    <property type="match status" value="1"/>
</dbReference>
<dbReference type="InParanoid" id="A0A6C2YHX6"/>
<dbReference type="FunCoup" id="A0A6C2YHX6">
    <property type="interactions" value="117"/>
</dbReference>
<dbReference type="CDD" id="cd13518">
    <property type="entry name" value="PBP2_Fe3_thiamine_like"/>
    <property type="match status" value="1"/>
</dbReference>
<dbReference type="InterPro" id="IPR026045">
    <property type="entry name" value="Ferric-bd"/>
</dbReference>